<evidence type="ECO:0000256" key="4">
    <source>
        <dbReference type="ARBA" id="ARBA00022737"/>
    </source>
</evidence>
<gene>
    <name evidence="6" type="ORF">K1X13_11945</name>
</gene>
<dbReference type="InterPro" id="IPR046348">
    <property type="entry name" value="SIS_dom_sf"/>
</dbReference>
<reference evidence="6 7" key="1">
    <citation type="submission" date="2021-08" db="EMBL/GenBank/DDBJ databases">
        <title>Nocardioides bacterium WL0053 sp. nov., isolated from the sediment.</title>
        <authorList>
            <person name="Wang L."/>
            <person name="Zhang D."/>
            <person name="Zhang A."/>
        </authorList>
    </citation>
    <scope>NUCLEOTIDE SEQUENCE [LARGE SCALE GENOMIC DNA]</scope>
    <source>
        <strain evidence="6 7">WL0053</strain>
    </source>
</reference>
<name>A0ABS7RM34_9ACTN</name>
<dbReference type="PROSITE" id="PS51464">
    <property type="entry name" value="SIS"/>
    <property type="match status" value="2"/>
</dbReference>
<dbReference type="EMBL" id="JAIEZQ010000002">
    <property type="protein sequence ID" value="MBY9075534.1"/>
    <property type="molecule type" value="Genomic_DNA"/>
</dbReference>
<keyword evidence="7" id="KW-1185">Reference proteome</keyword>
<feature type="domain" description="SIS" evidence="5">
    <location>
        <begin position="180"/>
        <end position="316"/>
    </location>
</feature>
<dbReference type="CDD" id="cd05008">
    <property type="entry name" value="SIS_GlmS_GlmD_1"/>
    <property type="match status" value="1"/>
</dbReference>
<dbReference type="InterPro" id="IPR001347">
    <property type="entry name" value="SIS_dom"/>
</dbReference>
<evidence type="ECO:0000313" key="7">
    <source>
        <dbReference type="Proteomes" id="UP000754710"/>
    </source>
</evidence>
<dbReference type="Gene3D" id="3.40.50.10490">
    <property type="entry name" value="Glucose-6-phosphate isomerase like protein, domain 1"/>
    <property type="match status" value="2"/>
</dbReference>
<dbReference type="Pfam" id="PF01380">
    <property type="entry name" value="SIS"/>
    <property type="match status" value="1"/>
</dbReference>
<dbReference type="PANTHER" id="PTHR10937">
    <property type="entry name" value="GLUCOSAMINE--FRUCTOSE-6-PHOSPHATE AMINOTRANSFERASE, ISOMERIZING"/>
    <property type="match status" value="1"/>
</dbReference>
<dbReference type="SUPFAM" id="SSF53697">
    <property type="entry name" value="SIS domain"/>
    <property type="match status" value="1"/>
</dbReference>
<evidence type="ECO:0000259" key="5">
    <source>
        <dbReference type="PROSITE" id="PS51464"/>
    </source>
</evidence>
<keyword evidence="4" id="KW-0677">Repeat</keyword>
<evidence type="ECO:0000256" key="1">
    <source>
        <dbReference type="ARBA" id="ARBA00001031"/>
    </source>
</evidence>
<evidence type="ECO:0000313" key="6">
    <source>
        <dbReference type="EMBL" id="MBY9075534.1"/>
    </source>
</evidence>
<accession>A0ABS7RM34</accession>
<dbReference type="PANTHER" id="PTHR10937:SF0">
    <property type="entry name" value="GLUTAMINE--FRUCTOSE-6-PHOSPHATE TRANSAMINASE (ISOMERIZING)"/>
    <property type="match status" value="1"/>
</dbReference>
<dbReference type="RefSeq" id="WP_221025270.1">
    <property type="nucleotide sequence ID" value="NZ_JAIEZQ010000002.1"/>
</dbReference>
<dbReference type="InterPro" id="IPR035490">
    <property type="entry name" value="GlmS/FrlB_SIS"/>
</dbReference>
<proteinExistence type="predicted"/>
<sequence>MRFQEGIDAQPAVLAASAKAVQDALPRLAPPDPGSVVALVGIGASEHVARSVAPVWRDLGLRAFAVPASELLEAGPVADVYVGISESGRSAETVAALRQVTVRRVGVTNFVDSVLAEVVDELLPMESGPDSPVYTTGYSATLQTMGLLGEHWSGTTSDWSALPGLAERVIAEAKPVVESVAERFDRARIIDVVGSGASNATAGEGALLLREAARAHTAAHETYNYLHGPMEPVDDSCACIVVGDDREVRLARELSGLGCQTLLVTRRSDVEPDEALTVLTLPEPPSALAGTVLEILPLQLLGWSLAARRGLRADGFRYEQDDIKLDGR</sequence>
<dbReference type="EC" id="2.6.1.16" evidence="2"/>
<dbReference type="Proteomes" id="UP000754710">
    <property type="component" value="Unassembled WGS sequence"/>
</dbReference>
<dbReference type="CDD" id="cd05009">
    <property type="entry name" value="SIS_GlmS_GlmD_2"/>
    <property type="match status" value="1"/>
</dbReference>
<comment type="caution">
    <text evidence="6">The sequence shown here is derived from an EMBL/GenBank/DDBJ whole genome shotgun (WGS) entry which is preliminary data.</text>
</comment>
<feature type="domain" description="SIS" evidence="5">
    <location>
        <begin position="24"/>
        <end position="150"/>
    </location>
</feature>
<evidence type="ECO:0000256" key="3">
    <source>
        <dbReference type="ARBA" id="ARBA00016090"/>
    </source>
</evidence>
<evidence type="ECO:0000256" key="2">
    <source>
        <dbReference type="ARBA" id="ARBA00012916"/>
    </source>
</evidence>
<protein>
    <recommendedName>
        <fullName evidence="3">Glutamine--fructose-6-phosphate aminotransferase [isomerizing]</fullName>
        <ecNumber evidence="2">2.6.1.16</ecNumber>
    </recommendedName>
</protein>
<dbReference type="InterPro" id="IPR035466">
    <property type="entry name" value="GlmS/AgaS_SIS"/>
</dbReference>
<comment type="catalytic activity">
    <reaction evidence="1">
        <text>D-fructose 6-phosphate + L-glutamine = D-glucosamine 6-phosphate + L-glutamate</text>
        <dbReference type="Rhea" id="RHEA:13237"/>
        <dbReference type="ChEBI" id="CHEBI:29985"/>
        <dbReference type="ChEBI" id="CHEBI:58359"/>
        <dbReference type="ChEBI" id="CHEBI:58725"/>
        <dbReference type="ChEBI" id="CHEBI:61527"/>
        <dbReference type="EC" id="2.6.1.16"/>
    </reaction>
</comment>
<organism evidence="6 7">
    <name type="scientific">Nocardioides jiangsuensis</name>
    <dbReference type="NCBI Taxonomy" id="2866161"/>
    <lineage>
        <taxon>Bacteria</taxon>
        <taxon>Bacillati</taxon>
        <taxon>Actinomycetota</taxon>
        <taxon>Actinomycetes</taxon>
        <taxon>Propionibacteriales</taxon>
        <taxon>Nocardioidaceae</taxon>
        <taxon>Nocardioides</taxon>
    </lineage>
</organism>